<evidence type="ECO:0000313" key="1">
    <source>
        <dbReference type="EMBL" id="RDY13099.1"/>
    </source>
</evidence>
<keyword evidence="2" id="KW-1185">Reference proteome</keyword>
<accession>A0A371IDI4</accession>
<sequence>MVRISNICIFGIVQLKHDLIGHMKENWIQEQLVVILLLMLNALGSFFEMENERFLEEVEFEKEDNIRNVVFEEEFSLSIIVQETTLVIGDDLQTTIPDIVPEHDYDEVLPQTPIEKPQQP</sequence>
<evidence type="ECO:0000313" key="2">
    <source>
        <dbReference type="Proteomes" id="UP000257109"/>
    </source>
</evidence>
<reference evidence="1" key="1">
    <citation type="submission" date="2018-05" db="EMBL/GenBank/DDBJ databases">
        <title>Draft genome of Mucuna pruriens seed.</title>
        <authorList>
            <person name="Nnadi N.E."/>
            <person name="Vos R."/>
            <person name="Hasami M.H."/>
            <person name="Devisetty U.K."/>
            <person name="Aguiy J.C."/>
        </authorList>
    </citation>
    <scope>NUCLEOTIDE SEQUENCE [LARGE SCALE GENOMIC DNA]</scope>
    <source>
        <strain evidence="1">JCA_2017</strain>
    </source>
</reference>
<proteinExistence type="predicted"/>
<dbReference type="AlphaFoldDB" id="A0A371IDI4"/>
<comment type="caution">
    <text evidence="1">The sequence shown here is derived from an EMBL/GenBank/DDBJ whole genome shotgun (WGS) entry which is preliminary data.</text>
</comment>
<dbReference type="EMBL" id="QJKJ01000343">
    <property type="protein sequence ID" value="RDY13099.1"/>
    <property type="molecule type" value="Genomic_DNA"/>
</dbReference>
<feature type="non-terminal residue" evidence="1">
    <location>
        <position position="1"/>
    </location>
</feature>
<organism evidence="1 2">
    <name type="scientific">Mucuna pruriens</name>
    <name type="common">Velvet bean</name>
    <name type="synonym">Dolichos pruriens</name>
    <dbReference type="NCBI Taxonomy" id="157652"/>
    <lineage>
        <taxon>Eukaryota</taxon>
        <taxon>Viridiplantae</taxon>
        <taxon>Streptophyta</taxon>
        <taxon>Embryophyta</taxon>
        <taxon>Tracheophyta</taxon>
        <taxon>Spermatophyta</taxon>
        <taxon>Magnoliopsida</taxon>
        <taxon>eudicotyledons</taxon>
        <taxon>Gunneridae</taxon>
        <taxon>Pentapetalae</taxon>
        <taxon>rosids</taxon>
        <taxon>fabids</taxon>
        <taxon>Fabales</taxon>
        <taxon>Fabaceae</taxon>
        <taxon>Papilionoideae</taxon>
        <taxon>50 kb inversion clade</taxon>
        <taxon>NPAAA clade</taxon>
        <taxon>indigoferoid/millettioid clade</taxon>
        <taxon>Phaseoleae</taxon>
        <taxon>Mucuna</taxon>
    </lineage>
</organism>
<name>A0A371IDI4_MUCPR</name>
<protein>
    <submittedName>
        <fullName evidence="1">Uncharacterized protein</fullName>
    </submittedName>
</protein>
<dbReference type="Proteomes" id="UP000257109">
    <property type="component" value="Unassembled WGS sequence"/>
</dbReference>
<gene>
    <name evidence="1" type="ORF">CR513_02030</name>
</gene>